<dbReference type="EMBL" id="KQ241770">
    <property type="protein sequence ID" value="KNC84342.1"/>
    <property type="molecule type" value="Genomic_DNA"/>
</dbReference>
<reference evidence="1 2" key="1">
    <citation type="submission" date="2011-02" db="EMBL/GenBank/DDBJ databases">
        <title>The Genome Sequence of Sphaeroforma arctica JP610.</title>
        <authorList>
            <consortium name="The Broad Institute Genome Sequencing Platform"/>
            <person name="Russ C."/>
            <person name="Cuomo C."/>
            <person name="Young S.K."/>
            <person name="Zeng Q."/>
            <person name="Gargeya S."/>
            <person name="Alvarado L."/>
            <person name="Berlin A."/>
            <person name="Chapman S.B."/>
            <person name="Chen Z."/>
            <person name="Freedman E."/>
            <person name="Gellesch M."/>
            <person name="Goldberg J."/>
            <person name="Griggs A."/>
            <person name="Gujja S."/>
            <person name="Heilman E."/>
            <person name="Heiman D."/>
            <person name="Howarth C."/>
            <person name="Mehta T."/>
            <person name="Neiman D."/>
            <person name="Pearson M."/>
            <person name="Roberts A."/>
            <person name="Saif S."/>
            <person name="Shea T."/>
            <person name="Shenoy N."/>
            <person name="Sisk P."/>
            <person name="Stolte C."/>
            <person name="Sykes S."/>
            <person name="White J."/>
            <person name="Yandava C."/>
            <person name="Burger G."/>
            <person name="Gray M.W."/>
            <person name="Holland P.W.H."/>
            <person name="King N."/>
            <person name="Lang F.B.F."/>
            <person name="Roger A.J."/>
            <person name="Ruiz-Trillo I."/>
            <person name="Haas B."/>
            <person name="Nusbaum C."/>
            <person name="Birren B."/>
        </authorList>
    </citation>
    <scope>NUCLEOTIDE SEQUENCE [LARGE SCALE GENOMIC DNA]</scope>
    <source>
        <strain evidence="1 2">JP610</strain>
    </source>
</reference>
<dbReference type="Gene3D" id="3.40.462.20">
    <property type="match status" value="1"/>
</dbReference>
<protein>
    <submittedName>
        <fullName evidence="1">Uncharacterized protein</fullName>
    </submittedName>
</protein>
<keyword evidence="2" id="KW-1185">Reference proteome</keyword>
<sequence>MPGGPDTLTNISIDNYQDVNAPNSYLVYWWYYQGAAEARVVMEEYLSSYPDGTVGIGNIQYDSIKHATFNPDHKVECDQSAKVTTFHHGKDTKSKGWIAGSIYMNQSTPQVADYIINFFASDKYKNTGYQTYKGGWGFTPLGGQVKNISKIDTAFWAREAQVELEVYMNRGRTG</sequence>
<dbReference type="AlphaFoldDB" id="A0A0L0G5N1"/>
<evidence type="ECO:0000313" key="1">
    <source>
        <dbReference type="EMBL" id="KNC84342.1"/>
    </source>
</evidence>
<dbReference type="Proteomes" id="UP000054560">
    <property type="component" value="Unassembled WGS sequence"/>
</dbReference>
<proteinExistence type="predicted"/>
<evidence type="ECO:0000313" key="2">
    <source>
        <dbReference type="Proteomes" id="UP000054560"/>
    </source>
</evidence>
<organism evidence="1 2">
    <name type="scientific">Sphaeroforma arctica JP610</name>
    <dbReference type="NCBI Taxonomy" id="667725"/>
    <lineage>
        <taxon>Eukaryota</taxon>
        <taxon>Ichthyosporea</taxon>
        <taxon>Ichthyophonida</taxon>
        <taxon>Sphaeroforma</taxon>
    </lineage>
</organism>
<dbReference type="GeneID" id="25903926"/>
<name>A0A0L0G5N1_9EUKA</name>
<accession>A0A0L0G5N1</accession>
<gene>
    <name evidence="1" type="ORF">SARC_03422</name>
</gene>
<dbReference type="RefSeq" id="XP_014158244.1">
    <property type="nucleotide sequence ID" value="XM_014302769.1"/>
</dbReference>